<dbReference type="GO" id="GO:0030332">
    <property type="term" value="F:cyclin binding"/>
    <property type="evidence" value="ECO:0007669"/>
    <property type="project" value="TreeGrafter"/>
</dbReference>
<dbReference type="PROSITE" id="PS00107">
    <property type="entry name" value="PROTEIN_KINASE_ATP"/>
    <property type="match status" value="1"/>
</dbReference>
<dbReference type="InterPro" id="IPR050108">
    <property type="entry name" value="CDK"/>
</dbReference>
<dbReference type="GO" id="GO:0000082">
    <property type="term" value="P:G1/S transition of mitotic cell cycle"/>
    <property type="evidence" value="ECO:0007669"/>
    <property type="project" value="TreeGrafter"/>
</dbReference>
<name>A0A0G4G7V0_VITBC</name>
<evidence type="ECO:0000313" key="19">
    <source>
        <dbReference type="Proteomes" id="UP000041254"/>
    </source>
</evidence>
<dbReference type="InterPro" id="IPR000719">
    <property type="entry name" value="Prot_kinase_dom"/>
</dbReference>
<dbReference type="Gene3D" id="1.10.510.10">
    <property type="entry name" value="Transferase(Phosphotransferase) domain 1"/>
    <property type="match status" value="1"/>
</dbReference>
<dbReference type="PhylomeDB" id="A0A0G4G7V0"/>
<evidence type="ECO:0000256" key="4">
    <source>
        <dbReference type="ARBA" id="ARBA00022679"/>
    </source>
</evidence>
<dbReference type="GO" id="GO:0010468">
    <property type="term" value="P:regulation of gene expression"/>
    <property type="evidence" value="ECO:0007669"/>
    <property type="project" value="TreeGrafter"/>
</dbReference>
<dbReference type="PROSITE" id="PS00108">
    <property type="entry name" value="PROTEIN_KINASE_ST"/>
    <property type="match status" value="1"/>
</dbReference>
<feature type="region of interest" description="Disordered" evidence="16">
    <location>
        <begin position="1"/>
        <end position="24"/>
    </location>
</feature>
<keyword evidence="19" id="KW-1185">Reference proteome</keyword>
<keyword evidence="4" id="KW-0808">Transferase</keyword>
<comment type="catalytic activity">
    <reaction evidence="13">
        <text>L-seryl-[protein] + ATP = O-phospho-L-seryl-[protein] + ADP + H(+)</text>
        <dbReference type="Rhea" id="RHEA:17989"/>
        <dbReference type="Rhea" id="RHEA-COMP:9863"/>
        <dbReference type="Rhea" id="RHEA-COMP:11604"/>
        <dbReference type="ChEBI" id="CHEBI:15378"/>
        <dbReference type="ChEBI" id="CHEBI:29999"/>
        <dbReference type="ChEBI" id="CHEBI:30616"/>
        <dbReference type="ChEBI" id="CHEBI:83421"/>
        <dbReference type="ChEBI" id="CHEBI:456216"/>
        <dbReference type="EC" id="2.7.11.22"/>
    </reaction>
</comment>
<evidence type="ECO:0000256" key="9">
    <source>
        <dbReference type="ARBA" id="ARBA00039612"/>
    </source>
</evidence>
<organism evidence="18 19">
    <name type="scientific">Vitrella brassicaformis (strain CCMP3155)</name>
    <dbReference type="NCBI Taxonomy" id="1169540"/>
    <lineage>
        <taxon>Eukaryota</taxon>
        <taxon>Sar</taxon>
        <taxon>Alveolata</taxon>
        <taxon>Colpodellida</taxon>
        <taxon>Vitrellaceae</taxon>
        <taxon>Vitrella</taxon>
    </lineage>
</organism>
<evidence type="ECO:0000256" key="14">
    <source>
        <dbReference type="PROSITE-ProRule" id="PRU10141"/>
    </source>
</evidence>
<feature type="compositionally biased region" description="Low complexity" evidence="16">
    <location>
        <begin position="131"/>
        <end position="147"/>
    </location>
</feature>
<evidence type="ECO:0000256" key="1">
    <source>
        <dbReference type="ARBA" id="ARBA00006485"/>
    </source>
</evidence>
<dbReference type="EC" id="2.7.11.22" evidence="2"/>
<evidence type="ECO:0000256" key="3">
    <source>
        <dbReference type="ARBA" id="ARBA00022527"/>
    </source>
</evidence>
<dbReference type="OMA" id="KNFPPLM"/>
<dbReference type="PANTHER" id="PTHR24056:SF254">
    <property type="entry name" value="CYCLIN-DEPENDENT KINASE 2"/>
    <property type="match status" value="1"/>
</dbReference>
<comment type="subunit">
    <text evidence="8">May form a complex composed of at least the catalytic subunit CRK2 and a cyclin.</text>
</comment>
<feature type="binding site" evidence="14">
    <location>
        <position position="62"/>
    </location>
    <ligand>
        <name>ATP</name>
        <dbReference type="ChEBI" id="CHEBI:30616"/>
    </ligand>
</feature>
<keyword evidence="7 14" id="KW-0067">ATP-binding</keyword>
<dbReference type="SMART" id="SM00220">
    <property type="entry name" value="S_TKc"/>
    <property type="match status" value="1"/>
</dbReference>
<dbReference type="InterPro" id="IPR017441">
    <property type="entry name" value="Protein_kinase_ATP_BS"/>
</dbReference>
<feature type="domain" description="Protein kinase" evidence="17">
    <location>
        <begin position="33"/>
        <end position="356"/>
    </location>
</feature>
<comment type="similarity">
    <text evidence="1">Belongs to the protein kinase superfamily. CMGC Ser/Thr protein kinase family. CDC2/CDKX subfamily.</text>
</comment>
<dbReference type="GO" id="GO:0005524">
    <property type="term" value="F:ATP binding"/>
    <property type="evidence" value="ECO:0007669"/>
    <property type="project" value="UniProtKB-UniRule"/>
</dbReference>
<dbReference type="VEuPathDB" id="CryptoDB:Vbra_17211"/>
<dbReference type="GO" id="GO:0007165">
    <property type="term" value="P:signal transduction"/>
    <property type="evidence" value="ECO:0007669"/>
    <property type="project" value="TreeGrafter"/>
</dbReference>
<dbReference type="GO" id="GO:0005737">
    <property type="term" value="C:cytoplasm"/>
    <property type="evidence" value="ECO:0007669"/>
    <property type="project" value="TreeGrafter"/>
</dbReference>
<dbReference type="AlphaFoldDB" id="A0A0G4G7V0"/>
<evidence type="ECO:0000256" key="10">
    <source>
        <dbReference type="ARBA" id="ARBA00041902"/>
    </source>
</evidence>
<evidence type="ECO:0000256" key="6">
    <source>
        <dbReference type="ARBA" id="ARBA00022777"/>
    </source>
</evidence>
<dbReference type="FunFam" id="3.30.200.20:FF:000375">
    <property type="entry name" value="Cell division related protein kinase 2"/>
    <property type="match status" value="1"/>
</dbReference>
<dbReference type="Gene3D" id="3.30.200.20">
    <property type="entry name" value="Phosphorylase Kinase, domain 1"/>
    <property type="match status" value="1"/>
</dbReference>
<evidence type="ECO:0000313" key="18">
    <source>
        <dbReference type="EMBL" id="CEM24734.1"/>
    </source>
</evidence>
<dbReference type="Proteomes" id="UP000041254">
    <property type="component" value="Unassembled WGS sequence"/>
</dbReference>
<dbReference type="CDD" id="cd07829">
    <property type="entry name" value="STKc_CDK_like"/>
    <property type="match status" value="1"/>
</dbReference>
<keyword evidence="3 15" id="KW-0723">Serine/threonine-protein kinase</keyword>
<evidence type="ECO:0000256" key="15">
    <source>
        <dbReference type="RuleBase" id="RU000304"/>
    </source>
</evidence>
<dbReference type="SUPFAM" id="SSF56112">
    <property type="entry name" value="Protein kinase-like (PK-like)"/>
    <property type="match status" value="1"/>
</dbReference>
<evidence type="ECO:0000256" key="12">
    <source>
        <dbReference type="ARBA" id="ARBA00047811"/>
    </source>
</evidence>
<gene>
    <name evidence="18" type="ORF">Vbra_17211</name>
</gene>
<reference evidence="18 19" key="1">
    <citation type="submission" date="2014-11" db="EMBL/GenBank/DDBJ databases">
        <authorList>
            <person name="Zhu J."/>
            <person name="Qi W."/>
            <person name="Song R."/>
        </authorList>
    </citation>
    <scope>NUCLEOTIDE SEQUENCE [LARGE SCALE GENOMIC DNA]</scope>
</reference>
<dbReference type="PANTHER" id="PTHR24056">
    <property type="entry name" value="CELL DIVISION PROTEIN KINASE"/>
    <property type="match status" value="1"/>
</dbReference>
<dbReference type="GO" id="GO:0004693">
    <property type="term" value="F:cyclin-dependent protein serine/threonine kinase activity"/>
    <property type="evidence" value="ECO:0007669"/>
    <property type="project" value="UniProtKB-EC"/>
</dbReference>
<dbReference type="GO" id="GO:0010389">
    <property type="term" value="P:regulation of G2/M transition of mitotic cell cycle"/>
    <property type="evidence" value="ECO:0007669"/>
    <property type="project" value="TreeGrafter"/>
</dbReference>
<feature type="region of interest" description="Disordered" evidence="16">
    <location>
        <begin position="125"/>
        <end position="157"/>
    </location>
</feature>
<dbReference type="FunFam" id="1.10.510.10:FF:000611">
    <property type="entry name" value="CMGC family protein kinase"/>
    <property type="match status" value="1"/>
</dbReference>
<evidence type="ECO:0000256" key="2">
    <source>
        <dbReference type="ARBA" id="ARBA00012425"/>
    </source>
</evidence>
<keyword evidence="6" id="KW-0418">Kinase</keyword>
<dbReference type="GO" id="GO:0000307">
    <property type="term" value="C:cyclin-dependent protein kinase holoenzyme complex"/>
    <property type="evidence" value="ECO:0007669"/>
    <property type="project" value="TreeGrafter"/>
</dbReference>
<evidence type="ECO:0000256" key="11">
    <source>
        <dbReference type="ARBA" id="ARBA00042858"/>
    </source>
</evidence>
<accession>A0A0G4G7V0</accession>
<evidence type="ECO:0000256" key="7">
    <source>
        <dbReference type="ARBA" id="ARBA00022840"/>
    </source>
</evidence>
<evidence type="ECO:0000259" key="17">
    <source>
        <dbReference type="PROSITE" id="PS50011"/>
    </source>
</evidence>
<keyword evidence="5 14" id="KW-0547">Nucleotide-binding</keyword>
<protein>
    <recommendedName>
        <fullName evidence="9">Cyclin-dependent kinase 2 homolog</fullName>
        <ecNumber evidence="2">2.7.11.22</ecNumber>
    </recommendedName>
    <alternativeName>
        <fullName evidence="10">Cell division control protein 2 homolog</fullName>
    </alternativeName>
    <alternativeName>
        <fullName evidence="11">cdc2-related kinase 2</fullName>
    </alternativeName>
</protein>
<dbReference type="OrthoDB" id="1732493at2759"/>
<dbReference type="PROSITE" id="PS50011">
    <property type="entry name" value="PROTEIN_KINASE_DOM"/>
    <property type="match status" value="1"/>
</dbReference>
<dbReference type="GO" id="GO:0005634">
    <property type="term" value="C:nucleus"/>
    <property type="evidence" value="ECO:0007669"/>
    <property type="project" value="TreeGrafter"/>
</dbReference>
<dbReference type="InterPro" id="IPR008271">
    <property type="entry name" value="Ser/Thr_kinase_AS"/>
</dbReference>
<sequence>MMCASSSTGDLSSLSSSASNSPAAPSPLLLDRYEIRSTLGEGTYGTVYLALDSKTGDTVAVKMIRGNEDEEGIPSTSLREVALLREISHHNLVKLYDIHCKQRHLYMVFEYVQTDLRHLIRRTATTQGGNSASTTSADTAAMAPTTSNSNSTKKDHPVPVGLPADLLKSLSYQLINGLAHLHGHQIVHRDMKPQNILIDQRGYLKIADFGLARMHCIGVYTGTQDVITLWYRPPELLLGQRVYGTEVDIWAAGCIIAEMATGRPLFPGDSEVDTLFKTCQLLGSPTEDTWPGMKNTLTEWRDEFPKWRSVHPFTALRKAIPTDNMPDEGIDMLANMVRYPPASRHSACRLLTHPFFDSVHKQAFEQP</sequence>
<dbReference type="Pfam" id="PF00069">
    <property type="entry name" value="Pkinase"/>
    <property type="match status" value="1"/>
</dbReference>
<comment type="catalytic activity">
    <reaction evidence="12">
        <text>L-threonyl-[protein] + ATP = O-phospho-L-threonyl-[protein] + ADP + H(+)</text>
        <dbReference type="Rhea" id="RHEA:46608"/>
        <dbReference type="Rhea" id="RHEA-COMP:11060"/>
        <dbReference type="Rhea" id="RHEA-COMP:11605"/>
        <dbReference type="ChEBI" id="CHEBI:15378"/>
        <dbReference type="ChEBI" id="CHEBI:30013"/>
        <dbReference type="ChEBI" id="CHEBI:30616"/>
        <dbReference type="ChEBI" id="CHEBI:61977"/>
        <dbReference type="ChEBI" id="CHEBI:456216"/>
        <dbReference type="EC" id="2.7.11.22"/>
    </reaction>
</comment>
<evidence type="ECO:0000256" key="5">
    <source>
        <dbReference type="ARBA" id="ARBA00022741"/>
    </source>
</evidence>
<dbReference type="InterPro" id="IPR011009">
    <property type="entry name" value="Kinase-like_dom_sf"/>
</dbReference>
<evidence type="ECO:0000256" key="8">
    <source>
        <dbReference type="ARBA" id="ARBA00038543"/>
    </source>
</evidence>
<proteinExistence type="inferred from homology"/>
<dbReference type="STRING" id="1169540.A0A0G4G7V0"/>
<dbReference type="InParanoid" id="A0A0G4G7V0"/>
<evidence type="ECO:0000256" key="13">
    <source>
        <dbReference type="ARBA" id="ARBA00048367"/>
    </source>
</evidence>
<evidence type="ECO:0000256" key="16">
    <source>
        <dbReference type="SAM" id="MobiDB-lite"/>
    </source>
</evidence>
<dbReference type="EMBL" id="CDMY01000589">
    <property type="protein sequence ID" value="CEM24734.1"/>
    <property type="molecule type" value="Genomic_DNA"/>
</dbReference>